<dbReference type="InterPro" id="IPR027417">
    <property type="entry name" value="P-loop_NTPase"/>
</dbReference>
<dbReference type="EMBL" id="JAEPWM010000009">
    <property type="protein sequence ID" value="MBK6008372.1"/>
    <property type="molecule type" value="Genomic_DNA"/>
</dbReference>
<reference evidence="1" key="2">
    <citation type="submission" date="2021-01" db="EMBL/GenBank/DDBJ databases">
        <authorList>
            <person name="Kang M."/>
        </authorList>
    </citation>
    <scope>NUCLEOTIDE SEQUENCE</scope>
    <source>
        <strain evidence="1">KACC 17527</strain>
    </source>
</reference>
<dbReference type="AlphaFoldDB" id="A0A934WPQ7"/>
<dbReference type="RefSeq" id="WP_201175520.1">
    <property type="nucleotide sequence ID" value="NZ_JAEPWM010000009.1"/>
</dbReference>
<accession>A0A934WPQ7</accession>
<sequence length="142" mass="15067">MTRVAVVGAGGTGRSSLVAELARFFSDRGLDIAVLEDDAGADVVLLAGLDLPSARGAEAEDASIRTRLQSAGVAFHVVYGTGPERLRSALQALASAGVLAAGLVQREDDGAEERRPWTWSCEKCSDPDCEHRLFTRLREARG</sequence>
<name>A0A934WPQ7_9BURK</name>
<dbReference type="SUPFAM" id="SSF52540">
    <property type="entry name" value="P-loop containing nucleoside triphosphate hydrolases"/>
    <property type="match status" value="1"/>
</dbReference>
<keyword evidence="2" id="KW-1185">Reference proteome</keyword>
<comment type="caution">
    <text evidence="1">The sequence shown here is derived from an EMBL/GenBank/DDBJ whole genome shotgun (WGS) entry which is preliminary data.</text>
</comment>
<gene>
    <name evidence="1" type="ORF">JJB11_19880</name>
</gene>
<evidence type="ECO:0000313" key="2">
    <source>
        <dbReference type="Proteomes" id="UP000630528"/>
    </source>
</evidence>
<proteinExistence type="predicted"/>
<reference evidence="1" key="1">
    <citation type="journal article" date="2012" name="J. Microbiol. Biotechnol.">
        <title>Ramlibacter ginsenosidimutans sp. nov., with ginsenoside-converting activity.</title>
        <authorList>
            <person name="Wang L."/>
            <person name="An D.S."/>
            <person name="Kim S.G."/>
            <person name="Jin F.X."/>
            <person name="Kim S.C."/>
            <person name="Lee S.T."/>
            <person name="Im W.T."/>
        </authorList>
    </citation>
    <scope>NUCLEOTIDE SEQUENCE</scope>
    <source>
        <strain evidence="1">KACC 17527</strain>
    </source>
</reference>
<evidence type="ECO:0000313" key="1">
    <source>
        <dbReference type="EMBL" id="MBK6008372.1"/>
    </source>
</evidence>
<organism evidence="1 2">
    <name type="scientific">Ramlibacter ginsenosidimutans</name>
    <dbReference type="NCBI Taxonomy" id="502333"/>
    <lineage>
        <taxon>Bacteria</taxon>
        <taxon>Pseudomonadati</taxon>
        <taxon>Pseudomonadota</taxon>
        <taxon>Betaproteobacteria</taxon>
        <taxon>Burkholderiales</taxon>
        <taxon>Comamonadaceae</taxon>
        <taxon>Ramlibacter</taxon>
    </lineage>
</organism>
<protein>
    <submittedName>
        <fullName evidence="1">Uncharacterized protein</fullName>
    </submittedName>
</protein>
<dbReference type="Proteomes" id="UP000630528">
    <property type="component" value="Unassembled WGS sequence"/>
</dbReference>